<organism evidence="2 3">
    <name type="scientific">Dunaliella salina</name>
    <name type="common">Green alga</name>
    <name type="synonym">Protococcus salinus</name>
    <dbReference type="NCBI Taxonomy" id="3046"/>
    <lineage>
        <taxon>Eukaryota</taxon>
        <taxon>Viridiplantae</taxon>
        <taxon>Chlorophyta</taxon>
        <taxon>core chlorophytes</taxon>
        <taxon>Chlorophyceae</taxon>
        <taxon>CS clade</taxon>
        <taxon>Chlamydomonadales</taxon>
        <taxon>Dunaliellaceae</taxon>
        <taxon>Dunaliella</taxon>
    </lineage>
</organism>
<sequence length="431" mass="49061">MLGRRQELAQKLAKQTQRRQLTEEEEREEAIQAELADLPDDEGMEDGAGAATELQAPEPGLSDLRRRPRRHEASDEGEDEHEEGKGDEHGVAMLQQELEHHEHLKRRRVQHEWDGDRGARQQQLQQDEQKRFQWQQQQQQQQQQEQQQEQQQQQSMARRPVHEDSAEAASMQPEQKRARVQREGEAPARVRFQDAPSTASPADASAQVTMALTKLIAHVGNPAKFPKAAPLLRQLLEGESLTKEHRPLAFEALRAAFPIQAERSKHLVDPVLRREVIKLLASAQSRVESGYFNKAERLMVTEVFHLIGGVRHQMQTDDSFIFSKVLASLRKEIGNLPEATGEEDDEAYECVMTDRIKANQQHGEAKKGNRSKVTETTCKVAEVTEAKGEEEDEAYKCVMTDRIKANQLHGESELRCSLHSIALHYSILRCV</sequence>
<feature type="compositionally biased region" description="Basic and acidic residues" evidence="1">
    <location>
        <begin position="110"/>
        <end position="119"/>
    </location>
</feature>
<comment type="caution">
    <text evidence="2">The sequence shown here is derived from an EMBL/GenBank/DDBJ whole genome shotgun (WGS) entry which is preliminary data.</text>
</comment>
<protein>
    <submittedName>
        <fullName evidence="2">Uncharacterized protein</fullName>
    </submittedName>
</protein>
<gene>
    <name evidence="2" type="ORF">DUNSADRAFT_4952</name>
</gene>
<proteinExistence type="predicted"/>
<accession>A0ABQ7GQZ1</accession>
<evidence type="ECO:0000256" key="1">
    <source>
        <dbReference type="SAM" id="MobiDB-lite"/>
    </source>
</evidence>
<evidence type="ECO:0000313" key="2">
    <source>
        <dbReference type="EMBL" id="KAF5837027.1"/>
    </source>
</evidence>
<dbReference type="Proteomes" id="UP000815325">
    <property type="component" value="Unassembled WGS sequence"/>
</dbReference>
<keyword evidence="3" id="KW-1185">Reference proteome</keyword>
<name>A0ABQ7GQZ1_DUNSA</name>
<feature type="compositionally biased region" description="Low complexity" evidence="1">
    <location>
        <begin position="121"/>
        <end position="154"/>
    </location>
</feature>
<feature type="compositionally biased region" description="Basic and acidic residues" evidence="1">
    <location>
        <begin position="174"/>
        <end position="192"/>
    </location>
</feature>
<dbReference type="PANTHER" id="PTHR36749">
    <property type="entry name" value="F7O18.3 PROTEIN"/>
    <property type="match status" value="1"/>
</dbReference>
<dbReference type="EMBL" id="MU069632">
    <property type="protein sequence ID" value="KAF5837027.1"/>
    <property type="molecule type" value="Genomic_DNA"/>
</dbReference>
<dbReference type="SUPFAM" id="SSF81995">
    <property type="entry name" value="beta-sandwich domain of Sec23/24"/>
    <property type="match status" value="1"/>
</dbReference>
<reference evidence="2" key="1">
    <citation type="submission" date="2017-08" db="EMBL/GenBank/DDBJ databases">
        <authorList>
            <person name="Polle J.E."/>
            <person name="Barry K."/>
            <person name="Cushman J."/>
            <person name="Schmutz J."/>
            <person name="Tran D."/>
            <person name="Hathwaick L.T."/>
            <person name="Yim W.C."/>
            <person name="Jenkins J."/>
            <person name="Mckie-Krisberg Z.M."/>
            <person name="Prochnik S."/>
            <person name="Lindquist E."/>
            <person name="Dockter R.B."/>
            <person name="Adam C."/>
            <person name="Molina H."/>
            <person name="Bunkerborg J."/>
            <person name="Jin E."/>
            <person name="Buchheim M."/>
            <person name="Magnuson J."/>
        </authorList>
    </citation>
    <scope>NUCLEOTIDE SEQUENCE</scope>
    <source>
        <strain evidence="2">CCAP 19/18</strain>
    </source>
</reference>
<evidence type="ECO:0000313" key="3">
    <source>
        <dbReference type="Proteomes" id="UP000815325"/>
    </source>
</evidence>
<dbReference type="PANTHER" id="PTHR36749:SF1">
    <property type="entry name" value="F7O18.3 PROTEIN"/>
    <property type="match status" value="1"/>
</dbReference>
<feature type="region of interest" description="Disordered" evidence="1">
    <location>
        <begin position="1"/>
        <end position="202"/>
    </location>
</feature>